<dbReference type="Proteomes" id="UP001234297">
    <property type="component" value="Chromosome 8"/>
</dbReference>
<reference evidence="1 2" key="1">
    <citation type="journal article" date="2022" name="Hortic Res">
        <title>A haplotype resolved chromosomal level avocado genome allows analysis of novel avocado genes.</title>
        <authorList>
            <person name="Nath O."/>
            <person name="Fletcher S.J."/>
            <person name="Hayward A."/>
            <person name="Shaw L.M."/>
            <person name="Masouleh A.K."/>
            <person name="Furtado A."/>
            <person name="Henry R.J."/>
            <person name="Mitter N."/>
        </authorList>
    </citation>
    <scope>NUCLEOTIDE SEQUENCE [LARGE SCALE GENOMIC DNA]</scope>
    <source>
        <strain evidence="2">cv. Hass</strain>
    </source>
</reference>
<protein>
    <submittedName>
        <fullName evidence="1">Uncharacterized protein</fullName>
    </submittedName>
</protein>
<proteinExistence type="predicted"/>
<organism evidence="1 2">
    <name type="scientific">Persea americana</name>
    <name type="common">Avocado</name>
    <dbReference type="NCBI Taxonomy" id="3435"/>
    <lineage>
        <taxon>Eukaryota</taxon>
        <taxon>Viridiplantae</taxon>
        <taxon>Streptophyta</taxon>
        <taxon>Embryophyta</taxon>
        <taxon>Tracheophyta</taxon>
        <taxon>Spermatophyta</taxon>
        <taxon>Magnoliopsida</taxon>
        <taxon>Magnoliidae</taxon>
        <taxon>Laurales</taxon>
        <taxon>Lauraceae</taxon>
        <taxon>Persea</taxon>
    </lineage>
</organism>
<evidence type="ECO:0000313" key="2">
    <source>
        <dbReference type="Proteomes" id="UP001234297"/>
    </source>
</evidence>
<name>A0ACC2LIC4_PERAE</name>
<gene>
    <name evidence="1" type="ORF">MRB53_026546</name>
</gene>
<sequence length="102" mass="11463">MTLLLVLITTTVDGFEARSMRMKEKKTKRVFYMQDWETGKNVTAVPVAGRNVFTNEKYNGSTIEIQGADRFFLKQREVSVVSGTGYFRFAQGFAGRVGDGLP</sequence>
<comment type="caution">
    <text evidence="1">The sequence shown here is derived from an EMBL/GenBank/DDBJ whole genome shotgun (WGS) entry which is preliminary data.</text>
</comment>
<keyword evidence="2" id="KW-1185">Reference proteome</keyword>
<dbReference type="EMBL" id="CM056816">
    <property type="protein sequence ID" value="KAJ8633210.1"/>
    <property type="molecule type" value="Genomic_DNA"/>
</dbReference>
<evidence type="ECO:0000313" key="1">
    <source>
        <dbReference type="EMBL" id="KAJ8633210.1"/>
    </source>
</evidence>
<accession>A0ACC2LIC4</accession>